<evidence type="ECO:0000313" key="3">
    <source>
        <dbReference type="Proteomes" id="UP000230233"/>
    </source>
</evidence>
<keyword evidence="3" id="KW-1185">Reference proteome</keyword>
<sequence length="125" mass="14381">MLRILLFQNIKMIHSPGGLHQPLSFRNDGQSIVGAIYLVMLVIWCLILGIFVCVNKCRKMKPKRRAIVRSESMRNVLKNLWFEGLQRPGIEMSEEFNADERIVVTNSERGQIDKIGHVAFNISQE</sequence>
<keyword evidence="1" id="KW-0812">Transmembrane</keyword>
<gene>
    <name evidence="2" type="ORF">B9Z55_027864</name>
</gene>
<dbReference type="AlphaFoldDB" id="A0A2G5SE52"/>
<dbReference type="Proteomes" id="UP000230233">
    <property type="component" value="Unassembled WGS sequence"/>
</dbReference>
<keyword evidence="1" id="KW-1133">Transmembrane helix</keyword>
<organism evidence="2 3">
    <name type="scientific">Caenorhabditis nigoni</name>
    <dbReference type="NCBI Taxonomy" id="1611254"/>
    <lineage>
        <taxon>Eukaryota</taxon>
        <taxon>Metazoa</taxon>
        <taxon>Ecdysozoa</taxon>
        <taxon>Nematoda</taxon>
        <taxon>Chromadorea</taxon>
        <taxon>Rhabditida</taxon>
        <taxon>Rhabditina</taxon>
        <taxon>Rhabditomorpha</taxon>
        <taxon>Rhabditoidea</taxon>
        <taxon>Rhabditidae</taxon>
        <taxon>Peloderinae</taxon>
        <taxon>Caenorhabditis</taxon>
    </lineage>
</organism>
<evidence type="ECO:0000313" key="2">
    <source>
        <dbReference type="EMBL" id="PIC13212.1"/>
    </source>
</evidence>
<proteinExistence type="predicted"/>
<evidence type="ECO:0000256" key="1">
    <source>
        <dbReference type="SAM" id="Phobius"/>
    </source>
</evidence>
<keyword evidence="1" id="KW-0472">Membrane</keyword>
<feature type="transmembrane region" description="Helical" evidence="1">
    <location>
        <begin position="32"/>
        <end position="54"/>
    </location>
</feature>
<dbReference type="EMBL" id="PDUG01000014">
    <property type="protein sequence ID" value="PIC13212.1"/>
    <property type="molecule type" value="Genomic_DNA"/>
</dbReference>
<reference evidence="3" key="1">
    <citation type="submission" date="2017-10" db="EMBL/GenBank/DDBJ databases">
        <title>Rapid genome shrinkage in a self-fertile nematode reveals novel sperm competition proteins.</title>
        <authorList>
            <person name="Yin D."/>
            <person name="Schwarz E.M."/>
            <person name="Thomas C.G."/>
            <person name="Felde R.L."/>
            <person name="Korf I.F."/>
            <person name="Cutter A.D."/>
            <person name="Schartner C.M."/>
            <person name="Ralston E.J."/>
            <person name="Meyer B.J."/>
            <person name="Haag E.S."/>
        </authorList>
    </citation>
    <scope>NUCLEOTIDE SEQUENCE [LARGE SCALE GENOMIC DNA]</scope>
    <source>
        <strain evidence="3">JU1422</strain>
    </source>
</reference>
<name>A0A2G5SE52_9PELO</name>
<protein>
    <submittedName>
        <fullName evidence="2">Uncharacterized protein</fullName>
    </submittedName>
</protein>
<accession>A0A2G5SE52</accession>
<comment type="caution">
    <text evidence="2">The sequence shown here is derived from an EMBL/GenBank/DDBJ whole genome shotgun (WGS) entry which is preliminary data.</text>
</comment>